<dbReference type="SFLD" id="SFLDG01129">
    <property type="entry name" value="C1.5:_HAD__Beta-PGM__Phosphata"/>
    <property type="match status" value="1"/>
</dbReference>
<dbReference type="SUPFAM" id="SSF56784">
    <property type="entry name" value="HAD-like"/>
    <property type="match status" value="1"/>
</dbReference>
<dbReference type="RefSeq" id="WP_150040946.1">
    <property type="nucleotide sequence ID" value="NZ_OW485601.1"/>
</dbReference>
<dbReference type="GO" id="GO:0008967">
    <property type="term" value="F:phosphoglycolate phosphatase activity"/>
    <property type="evidence" value="ECO:0007669"/>
    <property type="project" value="TreeGrafter"/>
</dbReference>
<dbReference type="InterPro" id="IPR036412">
    <property type="entry name" value="HAD-like_sf"/>
</dbReference>
<accession>A0A5M6IUH4</accession>
<dbReference type="PANTHER" id="PTHR43434">
    <property type="entry name" value="PHOSPHOGLYCOLATE PHOSPHATASE"/>
    <property type="match status" value="1"/>
</dbReference>
<dbReference type="InterPro" id="IPR041492">
    <property type="entry name" value="HAD_2"/>
</dbReference>
<keyword evidence="1" id="KW-0378">Hydrolase</keyword>
<dbReference type="Gene3D" id="1.10.150.240">
    <property type="entry name" value="Putative phosphatase, domain 2"/>
    <property type="match status" value="1"/>
</dbReference>
<dbReference type="Gene3D" id="3.40.50.1000">
    <property type="entry name" value="HAD superfamily/HAD-like"/>
    <property type="match status" value="1"/>
</dbReference>
<keyword evidence="2" id="KW-1185">Reference proteome</keyword>
<comment type="caution">
    <text evidence="1">The sequence shown here is derived from an EMBL/GenBank/DDBJ whole genome shotgun (WGS) entry which is preliminary data.</text>
</comment>
<dbReference type="OrthoDB" id="9793014at2"/>
<dbReference type="EMBL" id="VWPK01000016">
    <property type="protein sequence ID" value="KAA5611936.1"/>
    <property type="molecule type" value="Genomic_DNA"/>
</dbReference>
<sequence length="221" mass="24494">MTPRYRLVIFDSDGTLTDSFPWFQDVINDVAEHFGFARLDDARLEALRSLGARETLQELGVPRWQLPFIVRHMRRLKARDHHRMRLFPGVPATLRRLKECGVTLAVVSSDVESNVRRTLGPTNAWLIDHYACGASVFGKSARMRHLLRQAGFRPGEAIAIGDEIRDVEAAHSLGIAFGAVSWGYTQPEALAAQAPSVLFSTLDEILVHVTGTHGTGGRPSI</sequence>
<dbReference type="InterPro" id="IPR023214">
    <property type="entry name" value="HAD_sf"/>
</dbReference>
<protein>
    <submittedName>
        <fullName evidence="1">HAD hydrolase-like protein</fullName>
    </submittedName>
</protein>
<evidence type="ECO:0000313" key="2">
    <source>
        <dbReference type="Proteomes" id="UP000325255"/>
    </source>
</evidence>
<dbReference type="Proteomes" id="UP000325255">
    <property type="component" value="Unassembled WGS sequence"/>
</dbReference>
<dbReference type="GO" id="GO:0006281">
    <property type="term" value="P:DNA repair"/>
    <property type="evidence" value="ECO:0007669"/>
    <property type="project" value="TreeGrafter"/>
</dbReference>
<reference evidence="1 2" key="1">
    <citation type="submission" date="2019-09" db="EMBL/GenBank/DDBJ databases">
        <title>Genome sequence of Rhodovastum atsumiense, a diverse member of the Acetobacteraceae family of non-sulfur purple photosynthetic bacteria.</title>
        <authorList>
            <person name="Meyer T."/>
            <person name="Kyndt J."/>
        </authorList>
    </citation>
    <scope>NUCLEOTIDE SEQUENCE [LARGE SCALE GENOMIC DNA]</scope>
    <source>
        <strain evidence="1 2">DSM 21279</strain>
    </source>
</reference>
<dbReference type="GO" id="GO:0005829">
    <property type="term" value="C:cytosol"/>
    <property type="evidence" value="ECO:0007669"/>
    <property type="project" value="TreeGrafter"/>
</dbReference>
<dbReference type="AlphaFoldDB" id="A0A5M6IUH4"/>
<name>A0A5M6IUH4_9PROT</name>
<dbReference type="InterPro" id="IPR050155">
    <property type="entry name" value="HAD-like_hydrolase_sf"/>
</dbReference>
<proteinExistence type="predicted"/>
<dbReference type="SFLD" id="SFLDS00003">
    <property type="entry name" value="Haloacid_Dehalogenase"/>
    <property type="match status" value="1"/>
</dbReference>
<dbReference type="Pfam" id="PF13419">
    <property type="entry name" value="HAD_2"/>
    <property type="match status" value="1"/>
</dbReference>
<organism evidence="1 2">
    <name type="scientific">Rhodovastum atsumiense</name>
    <dbReference type="NCBI Taxonomy" id="504468"/>
    <lineage>
        <taxon>Bacteria</taxon>
        <taxon>Pseudomonadati</taxon>
        <taxon>Pseudomonadota</taxon>
        <taxon>Alphaproteobacteria</taxon>
        <taxon>Acetobacterales</taxon>
        <taxon>Acetobacteraceae</taxon>
        <taxon>Rhodovastum</taxon>
    </lineage>
</organism>
<dbReference type="InterPro" id="IPR023198">
    <property type="entry name" value="PGP-like_dom2"/>
</dbReference>
<evidence type="ECO:0000313" key="1">
    <source>
        <dbReference type="EMBL" id="KAA5611936.1"/>
    </source>
</evidence>
<dbReference type="PANTHER" id="PTHR43434:SF13">
    <property type="entry name" value="PHOSPHOGLYCOLATE PHOSPHATASE"/>
    <property type="match status" value="1"/>
</dbReference>
<gene>
    <name evidence="1" type="ORF">F1189_11780</name>
</gene>